<keyword evidence="5" id="KW-0378">Hydrolase</keyword>
<dbReference type="EMBL" id="QXIR01000032">
    <property type="protein sequence ID" value="RIW29476.1"/>
    <property type="molecule type" value="Genomic_DNA"/>
</dbReference>
<protein>
    <recommendedName>
        <fullName evidence="3">inositol-phosphate phosphatase</fullName>
        <ecNumber evidence="3">3.1.3.25</ecNumber>
    </recommendedName>
</protein>
<keyword evidence="6 7" id="KW-0460">Magnesium</keyword>
<evidence type="ECO:0000256" key="4">
    <source>
        <dbReference type="ARBA" id="ARBA00022723"/>
    </source>
</evidence>
<dbReference type="PANTHER" id="PTHR20854">
    <property type="entry name" value="INOSITOL MONOPHOSPHATASE"/>
    <property type="match status" value="1"/>
</dbReference>
<dbReference type="InterPro" id="IPR020583">
    <property type="entry name" value="Inositol_monoP_metal-BS"/>
</dbReference>
<evidence type="ECO:0000256" key="1">
    <source>
        <dbReference type="ARBA" id="ARBA00001033"/>
    </source>
</evidence>
<dbReference type="GO" id="GO:0007165">
    <property type="term" value="P:signal transduction"/>
    <property type="evidence" value="ECO:0007669"/>
    <property type="project" value="TreeGrafter"/>
</dbReference>
<evidence type="ECO:0000256" key="6">
    <source>
        <dbReference type="ARBA" id="ARBA00022842"/>
    </source>
</evidence>
<dbReference type="GO" id="GO:0008934">
    <property type="term" value="F:inositol monophosphate 1-phosphatase activity"/>
    <property type="evidence" value="ECO:0007669"/>
    <property type="project" value="TreeGrafter"/>
</dbReference>
<organism evidence="8 9">
    <name type="scientific">Bacillus salacetis</name>
    <dbReference type="NCBI Taxonomy" id="2315464"/>
    <lineage>
        <taxon>Bacteria</taxon>
        <taxon>Bacillati</taxon>
        <taxon>Bacillota</taxon>
        <taxon>Bacilli</taxon>
        <taxon>Bacillales</taxon>
        <taxon>Bacillaceae</taxon>
        <taxon>Bacillus</taxon>
    </lineage>
</organism>
<evidence type="ECO:0000256" key="7">
    <source>
        <dbReference type="PIRSR" id="PIRSR600760-2"/>
    </source>
</evidence>
<proteinExistence type="predicted"/>
<sequence length="268" mass="30437">MSNWQEVDTYVKHWIKEAGDRIRKSFKSQLNIQTKSNRNDLVTNVDQETEQYFIERIRNTFPDHYILGEEGFGDDLKDTEGTIWIIDPIDGTMNFVHQQRNFAISIGIYHDGEGMLGYIYDVVHDELYHARKGHGAFMDDMQLKPLEEVDIRDSIIGVNALWVTENNRIDREVLGPLVRDVRGTRSYGSAALEMAYVASGRIDGYMTMRLAPWDFAAGKILIEEVGGVVTSLDGKELNILQKSSVFSCKPGLHENIQASYLKGISLNS</sequence>
<dbReference type="SUPFAM" id="SSF56655">
    <property type="entry name" value="Carbohydrate phosphatase"/>
    <property type="match status" value="1"/>
</dbReference>
<dbReference type="OrthoDB" id="9772456at2"/>
<dbReference type="Gene3D" id="3.40.190.80">
    <property type="match status" value="1"/>
</dbReference>
<accession>A0A3A1QWF1</accession>
<dbReference type="Pfam" id="PF00459">
    <property type="entry name" value="Inositol_P"/>
    <property type="match status" value="1"/>
</dbReference>
<dbReference type="PROSITE" id="PS00630">
    <property type="entry name" value="IMP_2"/>
    <property type="match status" value="1"/>
</dbReference>
<dbReference type="GO" id="GO:0046872">
    <property type="term" value="F:metal ion binding"/>
    <property type="evidence" value="ECO:0007669"/>
    <property type="project" value="UniProtKB-KW"/>
</dbReference>
<dbReference type="InterPro" id="IPR020550">
    <property type="entry name" value="Inositol_monophosphatase_CS"/>
</dbReference>
<feature type="binding site" evidence="7">
    <location>
        <position position="87"/>
    </location>
    <ligand>
        <name>Mg(2+)</name>
        <dbReference type="ChEBI" id="CHEBI:18420"/>
        <label>1</label>
        <note>catalytic</note>
    </ligand>
</feature>
<evidence type="ECO:0000313" key="9">
    <source>
        <dbReference type="Proteomes" id="UP000265801"/>
    </source>
</evidence>
<dbReference type="CDD" id="cd01637">
    <property type="entry name" value="IMPase_like"/>
    <property type="match status" value="1"/>
</dbReference>
<dbReference type="PANTHER" id="PTHR20854:SF4">
    <property type="entry name" value="INOSITOL-1-MONOPHOSPHATASE-RELATED"/>
    <property type="match status" value="1"/>
</dbReference>
<keyword evidence="9" id="KW-1185">Reference proteome</keyword>
<evidence type="ECO:0000313" key="8">
    <source>
        <dbReference type="EMBL" id="RIW29476.1"/>
    </source>
</evidence>
<dbReference type="AlphaFoldDB" id="A0A3A1QWF1"/>
<feature type="binding site" evidence="7">
    <location>
        <position position="214"/>
    </location>
    <ligand>
        <name>Mg(2+)</name>
        <dbReference type="ChEBI" id="CHEBI:18420"/>
        <label>1</label>
        <note>catalytic</note>
    </ligand>
</feature>
<keyword evidence="4 7" id="KW-0479">Metal-binding</keyword>
<feature type="binding site" evidence="7">
    <location>
        <position position="89"/>
    </location>
    <ligand>
        <name>Mg(2+)</name>
        <dbReference type="ChEBI" id="CHEBI:18420"/>
        <label>1</label>
        <note>catalytic</note>
    </ligand>
</feature>
<evidence type="ECO:0000256" key="3">
    <source>
        <dbReference type="ARBA" id="ARBA00013106"/>
    </source>
</evidence>
<feature type="binding site" evidence="7">
    <location>
        <position position="69"/>
    </location>
    <ligand>
        <name>Mg(2+)</name>
        <dbReference type="ChEBI" id="CHEBI:18420"/>
        <label>1</label>
        <note>catalytic</note>
    </ligand>
</feature>
<feature type="binding site" evidence="7">
    <location>
        <position position="90"/>
    </location>
    <ligand>
        <name>Mg(2+)</name>
        <dbReference type="ChEBI" id="CHEBI:18420"/>
        <label>2</label>
    </ligand>
</feature>
<dbReference type="EC" id="3.1.3.25" evidence="3"/>
<evidence type="ECO:0000256" key="5">
    <source>
        <dbReference type="ARBA" id="ARBA00022801"/>
    </source>
</evidence>
<dbReference type="Gene3D" id="3.30.540.10">
    <property type="entry name" value="Fructose-1,6-Bisphosphatase, subunit A, domain 1"/>
    <property type="match status" value="1"/>
</dbReference>
<reference evidence="8 9" key="1">
    <citation type="submission" date="2018-09" db="EMBL/GenBank/DDBJ databases">
        <title>Bacillus saliacetes sp. nov., isolated from Thai shrimp paste (Ka-pi).</title>
        <authorList>
            <person name="Daroonpunt R."/>
            <person name="Tanasupawat S."/>
            <person name="Yiamsombut S."/>
        </authorList>
    </citation>
    <scope>NUCLEOTIDE SEQUENCE [LARGE SCALE GENOMIC DNA]</scope>
    <source>
        <strain evidence="8 9">SKP7-4</strain>
    </source>
</reference>
<dbReference type="GO" id="GO:0006020">
    <property type="term" value="P:inositol metabolic process"/>
    <property type="evidence" value="ECO:0007669"/>
    <property type="project" value="TreeGrafter"/>
</dbReference>
<dbReference type="RefSeq" id="WP_119548828.1">
    <property type="nucleotide sequence ID" value="NZ_QXIR01000032.1"/>
</dbReference>
<dbReference type="GO" id="GO:0046854">
    <property type="term" value="P:phosphatidylinositol phosphate biosynthetic process"/>
    <property type="evidence" value="ECO:0007669"/>
    <property type="project" value="InterPro"/>
</dbReference>
<comment type="caution">
    <text evidence="8">The sequence shown here is derived from an EMBL/GenBank/DDBJ whole genome shotgun (WGS) entry which is preliminary data.</text>
</comment>
<dbReference type="FunFam" id="3.30.540.10:FF:000003">
    <property type="entry name" value="Inositol-1-monophosphatase"/>
    <property type="match status" value="1"/>
</dbReference>
<name>A0A3A1QWF1_9BACI</name>
<comment type="cofactor">
    <cofactor evidence="2 7">
        <name>Mg(2+)</name>
        <dbReference type="ChEBI" id="CHEBI:18420"/>
    </cofactor>
</comment>
<comment type="catalytic activity">
    <reaction evidence="1">
        <text>a myo-inositol phosphate + H2O = myo-inositol + phosphate</text>
        <dbReference type="Rhea" id="RHEA:24056"/>
        <dbReference type="ChEBI" id="CHEBI:15377"/>
        <dbReference type="ChEBI" id="CHEBI:17268"/>
        <dbReference type="ChEBI" id="CHEBI:43474"/>
        <dbReference type="ChEBI" id="CHEBI:84139"/>
        <dbReference type="EC" id="3.1.3.25"/>
    </reaction>
</comment>
<dbReference type="PROSITE" id="PS00629">
    <property type="entry name" value="IMP_1"/>
    <property type="match status" value="1"/>
</dbReference>
<dbReference type="PRINTS" id="PR00377">
    <property type="entry name" value="IMPHPHTASES"/>
</dbReference>
<dbReference type="Proteomes" id="UP000265801">
    <property type="component" value="Unassembled WGS sequence"/>
</dbReference>
<dbReference type="InterPro" id="IPR000760">
    <property type="entry name" value="Inositol_monophosphatase-like"/>
</dbReference>
<gene>
    <name evidence="8" type="ORF">D3H55_18730</name>
</gene>
<evidence type="ECO:0000256" key="2">
    <source>
        <dbReference type="ARBA" id="ARBA00001946"/>
    </source>
</evidence>